<dbReference type="PANTHER" id="PTHR43166">
    <property type="entry name" value="AMINO ACID IMPORT ATP-BINDING PROTEIN"/>
    <property type="match status" value="1"/>
</dbReference>
<reference evidence="6 7" key="1">
    <citation type="submission" date="2022-07" db="EMBL/GenBank/DDBJ databases">
        <authorList>
            <person name="Li W.-J."/>
            <person name="Deng Q.-Q."/>
        </authorList>
    </citation>
    <scope>NUCLEOTIDE SEQUENCE [LARGE SCALE GENOMIC DNA]</scope>
    <source>
        <strain evidence="6 7">SYSU M60028</strain>
    </source>
</reference>
<sequence length="239" mass="26350">MEVRHLFKNFGQQVVLRDVSLAQRRGEVVCLIGASGCGKSTLLRCINGLEQPTSGTVLINGLDLASPKTNIDAVRSRVGMVFQSFNLFQHLSVLDNVSIALRHVRKLPRAQAEEIARKKLAQVGLTGKERSRPAQLSGGQQQRVAIARSLAMDPEIMLFDEATSALDPELVKGILAIMRELAESGMTMVVVTHEMRFAREVSDRVCFLDKGVIVEEGSPARIFDDPQSTRLRNFLAQVL</sequence>
<dbReference type="Gene3D" id="3.40.50.300">
    <property type="entry name" value="P-loop containing nucleotide triphosphate hydrolases"/>
    <property type="match status" value="1"/>
</dbReference>
<dbReference type="InterPro" id="IPR027417">
    <property type="entry name" value="P-loop_NTPase"/>
</dbReference>
<proteinExistence type="inferred from homology"/>
<dbReference type="PROSITE" id="PS00211">
    <property type="entry name" value="ABC_TRANSPORTER_1"/>
    <property type="match status" value="1"/>
</dbReference>
<keyword evidence="4 6" id="KW-0067">ATP-binding</keyword>
<accession>A0ABT1L9U8</accession>
<dbReference type="InterPro" id="IPR050086">
    <property type="entry name" value="MetN_ABC_transporter-like"/>
</dbReference>
<evidence type="ECO:0000259" key="5">
    <source>
        <dbReference type="PROSITE" id="PS50893"/>
    </source>
</evidence>
<evidence type="ECO:0000313" key="7">
    <source>
        <dbReference type="Proteomes" id="UP001205890"/>
    </source>
</evidence>
<comment type="similarity">
    <text evidence="1">Belongs to the ABC transporter superfamily.</text>
</comment>
<dbReference type="InterPro" id="IPR017871">
    <property type="entry name" value="ABC_transporter-like_CS"/>
</dbReference>
<evidence type="ECO:0000313" key="6">
    <source>
        <dbReference type="EMBL" id="MCP8938239.1"/>
    </source>
</evidence>
<dbReference type="InterPro" id="IPR003439">
    <property type="entry name" value="ABC_transporter-like_ATP-bd"/>
</dbReference>
<dbReference type="SMART" id="SM00382">
    <property type="entry name" value="AAA"/>
    <property type="match status" value="1"/>
</dbReference>
<dbReference type="PIRSF" id="PIRSF039085">
    <property type="entry name" value="ABC_ATPase_HisP"/>
    <property type="match status" value="1"/>
</dbReference>
<keyword evidence="7" id="KW-1185">Reference proteome</keyword>
<keyword evidence="2" id="KW-0813">Transport</keyword>
<evidence type="ECO:0000256" key="3">
    <source>
        <dbReference type="ARBA" id="ARBA00022741"/>
    </source>
</evidence>
<organism evidence="6 7">
    <name type="scientific">Alsobacter ponti</name>
    <dbReference type="NCBI Taxonomy" id="2962936"/>
    <lineage>
        <taxon>Bacteria</taxon>
        <taxon>Pseudomonadati</taxon>
        <taxon>Pseudomonadota</taxon>
        <taxon>Alphaproteobacteria</taxon>
        <taxon>Hyphomicrobiales</taxon>
        <taxon>Alsobacteraceae</taxon>
        <taxon>Alsobacter</taxon>
    </lineage>
</organism>
<feature type="domain" description="ABC transporter" evidence="5">
    <location>
        <begin position="1"/>
        <end position="235"/>
    </location>
</feature>
<dbReference type="Pfam" id="PF00005">
    <property type="entry name" value="ABC_tran"/>
    <property type="match status" value="1"/>
</dbReference>
<evidence type="ECO:0000256" key="2">
    <source>
        <dbReference type="ARBA" id="ARBA00022448"/>
    </source>
</evidence>
<dbReference type="GO" id="GO:0005524">
    <property type="term" value="F:ATP binding"/>
    <property type="evidence" value="ECO:0007669"/>
    <property type="project" value="UniProtKB-KW"/>
</dbReference>
<evidence type="ECO:0000256" key="1">
    <source>
        <dbReference type="ARBA" id="ARBA00005417"/>
    </source>
</evidence>
<dbReference type="InterPro" id="IPR030679">
    <property type="entry name" value="ABC_ATPase_HisP-typ"/>
</dbReference>
<dbReference type="Proteomes" id="UP001205890">
    <property type="component" value="Unassembled WGS sequence"/>
</dbReference>
<evidence type="ECO:0000256" key="4">
    <source>
        <dbReference type="ARBA" id="ARBA00022840"/>
    </source>
</evidence>
<dbReference type="PROSITE" id="PS50893">
    <property type="entry name" value="ABC_TRANSPORTER_2"/>
    <property type="match status" value="1"/>
</dbReference>
<keyword evidence="3" id="KW-0547">Nucleotide-binding</keyword>
<dbReference type="EMBL" id="JANCLU010000005">
    <property type="protein sequence ID" value="MCP8938239.1"/>
    <property type="molecule type" value="Genomic_DNA"/>
</dbReference>
<dbReference type="SUPFAM" id="SSF52540">
    <property type="entry name" value="P-loop containing nucleoside triphosphate hydrolases"/>
    <property type="match status" value="1"/>
</dbReference>
<dbReference type="PANTHER" id="PTHR43166:SF4">
    <property type="entry name" value="PHOSPHONATES IMPORT ATP-BINDING PROTEIN PHNC"/>
    <property type="match status" value="1"/>
</dbReference>
<gene>
    <name evidence="6" type="ORF">NK718_06905</name>
</gene>
<dbReference type="InterPro" id="IPR003593">
    <property type="entry name" value="AAA+_ATPase"/>
</dbReference>
<comment type="caution">
    <text evidence="6">The sequence shown here is derived from an EMBL/GenBank/DDBJ whole genome shotgun (WGS) entry which is preliminary data.</text>
</comment>
<name>A0ABT1L9U8_9HYPH</name>
<dbReference type="CDD" id="cd03262">
    <property type="entry name" value="ABC_HisP_GlnQ"/>
    <property type="match status" value="1"/>
</dbReference>
<protein>
    <submittedName>
        <fullName evidence="6">Amino acid ABC transporter ATP-binding protein</fullName>
    </submittedName>
</protein>